<accession>C7Z7V1</accession>
<evidence type="ECO:0000313" key="2">
    <source>
        <dbReference type="Proteomes" id="UP000005206"/>
    </source>
</evidence>
<gene>
    <name evidence="1" type="ORF">NECHADRAFT_79567</name>
</gene>
<dbReference type="HOGENOM" id="CLU_1343585_0_0_1"/>
<dbReference type="EMBL" id="GG698911">
    <property type="protein sequence ID" value="EEU39890.1"/>
    <property type="molecule type" value="Genomic_DNA"/>
</dbReference>
<dbReference type="AlphaFoldDB" id="C7Z7V1"/>
<dbReference type="InParanoid" id="C7Z7V1"/>
<dbReference type="RefSeq" id="XP_003045603.1">
    <property type="nucleotide sequence ID" value="XM_003045557.1"/>
</dbReference>
<sequence length="204" mass="22950">MTSIALDLLVDANNLNSCLASVISHLEERSNIGLSSINKSSSILDIKTPPVLFPRPIVDCEVYTNEPYVLDITSEYTRRPQEGLETIFTGFGSTIKNFVDRHRRRRNKVLSVTVQVTLRRVTIGAVINLPPPVPGKGKHTRVFRYTISAGGKDYPLKLWVKTSRGQLIDGEDGSSPEEPGVEDYYRASLHYARWMVESFYQFSS</sequence>
<proteinExistence type="predicted"/>
<keyword evidence="2" id="KW-1185">Reference proteome</keyword>
<dbReference type="VEuPathDB" id="FungiDB:NECHADRAFT_79567"/>
<dbReference type="Proteomes" id="UP000005206">
    <property type="component" value="Chromosome 4"/>
</dbReference>
<reference evidence="1 2" key="1">
    <citation type="journal article" date="2009" name="PLoS Genet.">
        <title>The genome of Nectria haematococca: contribution of supernumerary chromosomes to gene expansion.</title>
        <authorList>
            <person name="Coleman J.J."/>
            <person name="Rounsley S.D."/>
            <person name="Rodriguez-Carres M."/>
            <person name="Kuo A."/>
            <person name="Wasmann C.C."/>
            <person name="Grimwood J."/>
            <person name="Schmutz J."/>
            <person name="Taga M."/>
            <person name="White G.J."/>
            <person name="Zhou S."/>
            <person name="Schwartz D.C."/>
            <person name="Freitag M."/>
            <person name="Ma L.J."/>
            <person name="Danchin E.G."/>
            <person name="Henrissat B."/>
            <person name="Coutinho P.M."/>
            <person name="Nelson D.R."/>
            <person name="Straney D."/>
            <person name="Napoli C.A."/>
            <person name="Barker B.M."/>
            <person name="Gribskov M."/>
            <person name="Rep M."/>
            <person name="Kroken S."/>
            <person name="Molnar I."/>
            <person name="Rensing C."/>
            <person name="Kennell J.C."/>
            <person name="Zamora J."/>
            <person name="Farman M.L."/>
            <person name="Selker E.U."/>
            <person name="Salamov A."/>
            <person name="Shapiro H."/>
            <person name="Pangilinan J."/>
            <person name="Lindquist E."/>
            <person name="Lamers C."/>
            <person name="Grigoriev I.V."/>
            <person name="Geiser D.M."/>
            <person name="Covert S.F."/>
            <person name="Temporini E."/>
            <person name="Vanetten H.D."/>
        </authorList>
    </citation>
    <scope>NUCLEOTIDE SEQUENCE [LARGE SCALE GENOMIC DNA]</scope>
    <source>
        <strain evidence="2">ATCC MYA-4622 / CBS 123669 / FGSC 9596 / NRRL 45880 / 77-13-4</strain>
    </source>
</reference>
<name>C7Z7V1_FUSV7</name>
<organism evidence="1 2">
    <name type="scientific">Fusarium vanettenii (strain ATCC MYA-4622 / CBS 123669 / FGSC 9596 / NRRL 45880 / 77-13-4)</name>
    <name type="common">Fusarium solani subsp. pisi</name>
    <dbReference type="NCBI Taxonomy" id="660122"/>
    <lineage>
        <taxon>Eukaryota</taxon>
        <taxon>Fungi</taxon>
        <taxon>Dikarya</taxon>
        <taxon>Ascomycota</taxon>
        <taxon>Pezizomycotina</taxon>
        <taxon>Sordariomycetes</taxon>
        <taxon>Hypocreomycetidae</taxon>
        <taxon>Hypocreales</taxon>
        <taxon>Nectriaceae</taxon>
        <taxon>Fusarium</taxon>
        <taxon>Fusarium solani species complex</taxon>
        <taxon>Fusarium vanettenii</taxon>
    </lineage>
</organism>
<dbReference type="OrthoDB" id="5076224at2759"/>
<evidence type="ECO:0000313" key="1">
    <source>
        <dbReference type="EMBL" id="EEU39890.1"/>
    </source>
</evidence>
<dbReference type="GeneID" id="9672503"/>
<protein>
    <submittedName>
        <fullName evidence="1">Uncharacterized protein</fullName>
    </submittedName>
</protein>
<dbReference type="KEGG" id="nhe:NECHADRAFT_79567"/>